<proteinExistence type="predicted"/>
<reference evidence="2" key="1">
    <citation type="submission" date="2020-02" db="EMBL/GenBank/DDBJ databases">
        <authorList>
            <person name="Meier V. D."/>
        </authorList>
    </citation>
    <scope>NUCLEOTIDE SEQUENCE</scope>
    <source>
        <strain evidence="2">AVDCRST_MAG20</strain>
    </source>
</reference>
<accession>A0A6J4I735</accession>
<protein>
    <recommendedName>
        <fullName evidence="1">TY-Chap N-terminal domain-containing protein</fullName>
    </recommendedName>
</protein>
<gene>
    <name evidence="2" type="ORF">AVDCRST_MAG20-1888</name>
</gene>
<dbReference type="Pfam" id="PF22552">
    <property type="entry name" value="TY-Chap3"/>
    <property type="match status" value="1"/>
</dbReference>
<organism evidence="2">
    <name type="scientific">uncultured Acidimicrobiales bacterium</name>
    <dbReference type="NCBI Taxonomy" id="310071"/>
    <lineage>
        <taxon>Bacteria</taxon>
        <taxon>Bacillati</taxon>
        <taxon>Actinomycetota</taxon>
        <taxon>Acidimicrobiia</taxon>
        <taxon>Acidimicrobiales</taxon>
        <taxon>environmental samples</taxon>
    </lineage>
</organism>
<dbReference type="EMBL" id="CADCSY010000085">
    <property type="protein sequence ID" value="CAA9244192.1"/>
    <property type="molecule type" value="Genomic_DNA"/>
</dbReference>
<feature type="domain" description="TY-Chap N-terminal" evidence="1">
    <location>
        <begin position="52"/>
        <end position="132"/>
    </location>
</feature>
<evidence type="ECO:0000313" key="2">
    <source>
        <dbReference type="EMBL" id="CAA9244192.1"/>
    </source>
</evidence>
<dbReference type="InterPro" id="IPR054344">
    <property type="entry name" value="TY-Chap_N"/>
</dbReference>
<evidence type="ECO:0000259" key="1">
    <source>
        <dbReference type="Pfam" id="PF22552"/>
    </source>
</evidence>
<name>A0A6J4I735_9ACTN</name>
<sequence length="158" mass="17250">MWVQEVADAIAIVGSSRYGHAIFEIAGTPYYVQIDLGEPVDAWVDEEELGFEDRHLVVEARSNNYLYEEDERLTDEQGAALERLGWLLPGSPCDTRCGCGDEHRNWFRYATVDGIDATGAALVAVVLATFGVYGAGEDVEVDVSYDCSAGKAGTPYCD</sequence>
<dbReference type="AlphaFoldDB" id="A0A6J4I735"/>